<comment type="subcellular location">
    <subcellularLocation>
        <location evidence="1">Mitochondrion</location>
    </subcellularLocation>
</comment>
<evidence type="ECO:0000256" key="2">
    <source>
        <dbReference type="ARBA" id="ARBA00008231"/>
    </source>
</evidence>
<organism evidence="6 7">
    <name type="scientific">Coemansia interrupta</name>
    <dbReference type="NCBI Taxonomy" id="1126814"/>
    <lineage>
        <taxon>Eukaryota</taxon>
        <taxon>Fungi</taxon>
        <taxon>Fungi incertae sedis</taxon>
        <taxon>Zoopagomycota</taxon>
        <taxon>Kickxellomycotina</taxon>
        <taxon>Kickxellomycetes</taxon>
        <taxon>Kickxellales</taxon>
        <taxon>Kickxellaceae</taxon>
        <taxon>Coemansia</taxon>
    </lineage>
</organism>
<keyword evidence="5" id="KW-0143">Chaperone</keyword>
<dbReference type="InterPro" id="IPR011419">
    <property type="entry name" value="ATP12_ATP_synth-F1-assembly"/>
</dbReference>
<dbReference type="PANTHER" id="PTHR21013">
    <property type="entry name" value="ATP SYNTHASE MITOCHONDRIAL F1 COMPLEX ASSEMBLY FACTOR 2/ATP12 PROTEIN, MITOCHONDRIAL PRECURSOR"/>
    <property type="match status" value="1"/>
</dbReference>
<name>A0A9W8H7L6_9FUNG</name>
<dbReference type="GO" id="GO:0005739">
    <property type="term" value="C:mitochondrion"/>
    <property type="evidence" value="ECO:0007669"/>
    <property type="project" value="UniProtKB-SubCell"/>
</dbReference>
<keyword evidence="4" id="KW-0496">Mitochondrion</keyword>
<dbReference type="InterPro" id="IPR042272">
    <property type="entry name" value="ATP12_ATP_synth-F1-assembly_N"/>
</dbReference>
<evidence type="ECO:0000256" key="3">
    <source>
        <dbReference type="ARBA" id="ARBA00022946"/>
    </source>
</evidence>
<dbReference type="InterPro" id="IPR023335">
    <property type="entry name" value="ATP12_ortho_dom_sf"/>
</dbReference>
<dbReference type="Proteomes" id="UP001140172">
    <property type="component" value="Unassembled WGS sequence"/>
</dbReference>
<accession>A0A9W8H7L6</accession>
<reference evidence="6" key="1">
    <citation type="submission" date="2022-07" db="EMBL/GenBank/DDBJ databases">
        <title>Phylogenomic reconstructions and comparative analyses of Kickxellomycotina fungi.</title>
        <authorList>
            <person name="Reynolds N.K."/>
            <person name="Stajich J.E."/>
            <person name="Barry K."/>
            <person name="Grigoriev I.V."/>
            <person name="Crous P."/>
            <person name="Smith M.E."/>
        </authorList>
    </citation>
    <scope>NUCLEOTIDE SEQUENCE</scope>
    <source>
        <strain evidence="6">BCRC 34489</strain>
    </source>
</reference>
<proteinExistence type="inferred from homology"/>
<evidence type="ECO:0000256" key="4">
    <source>
        <dbReference type="ARBA" id="ARBA00023128"/>
    </source>
</evidence>
<dbReference type="Gene3D" id="1.10.3580.10">
    <property type="entry name" value="ATP12 ATPase"/>
    <property type="match status" value="1"/>
</dbReference>
<dbReference type="EMBL" id="JANBUM010000384">
    <property type="protein sequence ID" value="KAJ2777872.1"/>
    <property type="molecule type" value="Genomic_DNA"/>
</dbReference>
<protein>
    <submittedName>
        <fullName evidence="6">Chaperone</fullName>
    </submittedName>
</protein>
<comment type="similarity">
    <text evidence="2">Belongs to the ATP12 family.</text>
</comment>
<dbReference type="OrthoDB" id="5673at2759"/>
<gene>
    <name evidence="6" type="primary">atp12</name>
    <name evidence="6" type="ORF">GGI15_004366</name>
</gene>
<dbReference type="SUPFAM" id="SSF64288">
    <property type="entry name" value="Chorismate lyase-like"/>
    <property type="match status" value="1"/>
</dbReference>
<dbReference type="InterPro" id="IPR028978">
    <property type="entry name" value="Chorismate_lyase_/UTRA_dom_sf"/>
</dbReference>
<evidence type="ECO:0000256" key="1">
    <source>
        <dbReference type="ARBA" id="ARBA00004173"/>
    </source>
</evidence>
<dbReference type="Pfam" id="PF07542">
    <property type="entry name" value="ATP12"/>
    <property type="match status" value="1"/>
</dbReference>
<keyword evidence="7" id="KW-1185">Reference proteome</keyword>
<evidence type="ECO:0000313" key="7">
    <source>
        <dbReference type="Proteomes" id="UP001140172"/>
    </source>
</evidence>
<dbReference type="PANTHER" id="PTHR21013:SF10">
    <property type="entry name" value="ATP SYNTHASE MITOCHONDRIAL F1 COMPLEX ASSEMBLY FACTOR 2"/>
    <property type="match status" value="1"/>
</dbReference>
<dbReference type="Gene3D" id="3.40.1410.10">
    <property type="entry name" value="Chorismate lyase-like"/>
    <property type="match status" value="1"/>
</dbReference>
<comment type="caution">
    <text evidence="6">The sequence shown here is derived from an EMBL/GenBank/DDBJ whole genome shotgun (WGS) entry which is preliminary data.</text>
</comment>
<dbReference type="GO" id="GO:0033615">
    <property type="term" value="P:mitochondrial proton-transporting ATP synthase complex assembly"/>
    <property type="evidence" value="ECO:0007669"/>
    <property type="project" value="TreeGrafter"/>
</dbReference>
<evidence type="ECO:0000313" key="6">
    <source>
        <dbReference type="EMBL" id="KAJ2777872.1"/>
    </source>
</evidence>
<dbReference type="Gene3D" id="3.30.2180.10">
    <property type="entry name" value="ATP12-like"/>
    <property type="match status" value="1"/>
</dbReference>
<dbReference type="SUPFAM" id="SSF160909">
    <property type="entry name" value="ATP12-like"/>
    <property type="match status" value="1"/>
</dbReference>
<sequence length="453" mass="49789">MVVQYSSASSRRIGKNGKYEPNHFGDVMSQRETSCMLPAVFKNPVQRIMLMANGNLQRVLSAYYNMPVSVDVLLNEPVDARGAKDRRLPIRFRRVINLVCNATVVCTAESIVELLTDKAADLVVRQGVGIGQLFRYMNVLPTFLLREAKLSDDDESFERLYELRCDDVVCTITEVFPDGMLDPDYCTRPHPAPPAPIGSGATAAAAAAADKLAQNKAPTIRRFWRTVGVEERDGALAVVLDSRPIKTPDGSQIRIATSQNVLAWLVAGEWEAQREFLGSHSLPLTSLVCRAIDGLSDEQVRIDVIDKLIKYFHTDSACLHESFPQLLVDLQQKHYMPIVDWARTAYGIDVGVTDNLFALRQGAEATKVLRRAVSGFSPLKLAAFEKAVMSAKSFLIGLALVEQRITAEEAAMAAQVETLAQTQRWGELENAHDIDNAAIRQILGASACAAMGA</sequence>
<keyword evidence="3" id="KW-0809">Transit peptide</keyword>
<evidence type="ECO:0000256" key="5">
    <source>
        <dbReference type="ARBA" id="ARBA00023186"/>
    </source>
</evidence>
<dbReference type="AlphaFoldDB" id="A0A9W8H7L6"/>